<accession>H5XG41</accession>
<reference evidence="2 3" key="1">
    <citation type="submission" date="2011-11" db="EMBL/GenBank/DDBJ databases">
        <title>The Noncontiguous Finished sequence of Saccharomonospora cyanea NA-134.</title>
        <authorList>
            <consortium name="US DOE Joint Genome Institute"/>
            <person name="Lucas S."/>
            <person name="Han J."/>
            <person name="Lapidus A."/>
            <person name="Cheng J.-F."/>
            <person name="Goodwin L."/>
            <person name="Pitluck S."/>
            <person name="Peters L."/>
            <person name="Ovchinnikova G."/>
            <person name="Lu M."/>
            <person name="Detter J.C."/>
            <person name="Han C."/>
            <person name="Tapia R."/>
            <person name="Land M."/>
            <person name="Hauser L."/>
            <person name="Kyrpides N."/>
            <person name="Ivanova N."/>
            <person name="Pagani I."/>
            <person name="Brambilla E.-M."/>
            <person name="Klenk H.-P."/>
            <person name="Woyke T."/>
        </authorList>
    </citation>
    <scope>NUCLEOTIDE SEQUENCE [LARGE SCALE GENOMIC DNA]</scope>
    <source>
        <strain evidence="2 3">NA-134</strain>
    </source>
</reference>
<evidence type="ECO:0000313" key="2">
    <source>
        <dbReference type="EMBL" id="EHR62623.1"/>
    </source>
</evidence>
<feature type="region of interest" description="Disordered" evidence="1">
    <location>
        <begin position="20"/>
        <end position="45"/>
    </location>
</feature>
<feature type="compositionally biased region" description="Basic and acidic residues" evidence="1">
    <location>
        <begin position="33"/>
        <end position="42"/>
    </location>
</feature>
<dbReference type="RefSeq" id="WP_005458519.1">
    <property type="nucleotide sequence ID" value="NZ_CM001440.1"/>
</dbReference>
<organism evidence="2 3">
    <name type="scientific">Saccharomonospora cyanea NA-134</name>
    <dbReference type="NCBI Taxonomy" id="882082"/>
    <lineage>
        <taxon>Bacteria</taxon>
        <taxon>Bacillati</taxon>
        <taxon>Actinomycetota</taxon>
        <taxon>Actinomycetes</taxon>
        <taxon>Pseudonocardiales</taxon>
        <taxon>Pseudonocardiaceae</taxon>
        <taxon>Saccharomonospora</taxon>
    </lineage>
</organism>
<dbReference type="EMBL" id="CM001440">
    <property type="protein sequence ID" value="EHR62623.1"/>
    <property type="molecule type" value="Genomic_DNA"/>
</dbReference>
<evidence type="ECO:0000256" key="1">
    <source>
        <dbReference type="SAM" id="MobiDB-lite"/>
    </source>
</evidence>
<dbReference type="AlphaFoldDB" id="H5XG41"/>
<gene>
    <name evidence="2" type="ORF">SaccyDRAFT_3796</name>
</gene>
<dbReference type="Proteomes" id="UP000002791">
    <property type="component" value="Chromosome"/>
</dbReference>
<proteinExistence type="predicted"/>
<dbReference type="eggNOG" id="COG3757">
    <property type="taxonomic scope" value="Bacteria"/>
</dbReference>
<keyword evidence="3" id="KW-1185">Reference proteome</keyword>
<dbReference type="OrthoDB" id="7671932at2"/>
<dbReference type="STRING" id="882082.SaccyDRAFT_3796"/>
<sequence length="270" mass="30537">MSWRVARSLLTLREQINDRYPNRNKASDGTIGDADHRNRTSDHNPWYGPGIVTALDITHDPANGVDIDRLTDELAASRDPRIKYVIANDLIMSGAGGPSPWTWREYYGANEHTRHFHLSVVASPLCDDDSPWNLPSLVGQRTARPGGGAAPSAPERTPNRLEENMHKLASGYHIEYFTIPDGVERMAIGCPTGEMDVTILWHGRGYPSERVKSSGLPKYDHVAKDYKNTIHRMRPDYVEFPAKATGFDLIWHFRPEKREYETQTAKITFL</sequence>
<protein>
    <submittedName>
        <fullName evidence="2">Uncharacterized protein</fullName>
    </submittedName>
</protein>
<name>H5XG41_9PSEU</name>
<feature type="region of interest" description="Disordered" evidence="1">
    <location>
        <begin position="136"/>
        <end position="158"/>
    </location>
</feature>
<dbReference type="HOGENOM" id="CLU_1030094_0_0_11"/>
<evidence type="ECO:0000313" key="3">
    <source>
        <dbReference type="Proteomes" id="UP000002791"/>
    </source>
</evidence>
<dbReference type="eggNOG" id="COG3772">
    <property type="taxonomic scope" value="Bacteria"/>
</dbReference>